<dbReference type="STRING" id="1515612.SKP52_07915"/>
<accession>A0A0A7PKM9</accession>
<evidence type="ECO:0000313" key="3">
    <source>
        <dbReference type="Proteomes" id="UP000030907"/>
    </source>
</evidence>
<name>A0A0A7PKM9_9SPHN</name>
<feature type="transmembrane region" description="Helical" evidence="1">
    <location>
        <begin position="113"/>
        <end position="134"/>
    </location>
</feature>
<feature type="transmembrane region" description="Helical" evidence="1">
    <location>
        <begin position="35"/>
        <end position="55"/>
    </location>
</feature>
<keyword evidence="1" id="KW-0812">Transmembrane</keyword>
<protein>
    <submittedName>
        <fullName evidence="2">Uncharacterized protein</fullName>
    </submittedName>
</protein>
<reference evidence="2 3" key="1">
    <citation type="journal article" date="2015" name="Int. J. Syst. Evol. Microbiol.">
        <title>Description of Sphingopyxis fribergensis sp. nov. - a soil bacterium with the ability to degrade styrene and phenylacetic acid.</title>
        <authorList>
            <person name="Oelschlagel M."/>
            <person name="Ruckert C."/>
            <person name="Kalinowski J."/>
            <person name="Schmidt G."/>
            <person name="Schlomann M."/>
            <person name="Tischler D."/>
        </authorList>
    </citation>
    <scope>NUCLEOTIDE SEQUENCE [LARGE SCALE GENOMIC DNA]</scope>
    <source>
        <strain evidence="2 3">Kp5.2</strain>
    </source>
</reference>
<sequence>MFDEMRQDIYEQPAYRPNDPYETSGIQVGFQLPRAIWRTMFACYGIFFVGILAATGRDTATIFMLIVSMLYTLMYFFTAGILHAQKGPEHASPLDRSDGVLQTWTGPMDRHTVAAQILAVPAGFAFLGVTFFVIRATTGF</sequence>
<dbReference type="Proteomes" id="UP000030907">
    <property type="component" value="Chromosome"/>
</dbReference>
<evidence type="ECO:0000313" key="2">
    <source>
        <dbReference type="EMBL" id="AJA08502.1"/>
    </source>
</evidence>
<dbReference type="HOGENOM" id="CLU_1884437_0_0_5"/>
<dbReference type="AlphaFoldDB" id="A0A0A7PKM9"/>
<keyword evidence="3" id="KW-1185">Reference proteome</keyword>
<keyword evidence="1" id="KW-1133">Transmembrane helix</keyword>
<dbReference type="OrthoDB" id="7449199at2"/>
<proteinExistence type="predicted"/>
<organism evidence="2 3">
    <name type="scientific">Sphingopyxis fribergensis</name>
    <dbReference type="NCBI Taxonomy" id="1515612"/>
    <lineage>
        <taxon>Bacteria</taxon>
        <taxon>Pseudomonadati</taxon>
        <taxon>Pseudomonadota</taxon>
        <taxon>Alphaproteobacteria</taxon>
        <taxon>Sphingomonadales</taxon>
        <taxon>Sphingomonadaceae</taxon>
        <taxon>Sphingopyxis</taxon>
    </lineage>
</organism>
<evidence type="ECO:0000256" key="1">
    <source>
        <dbReference type="SAM" id="Phobius"/>
    </source>
</evidence>
<dbReference type="RefSeq" id="WP_039573600.1">
    <property type="nucleotide sequence ID" value="NZ_CP009122.1"/>
</dbReference>
<dbReference type="EMBL" id="CP009122">
    <property type="protein sequence ID" value="AJA08502.1"/>
    <property type="molecule type" value="Genomic_DNA"/>
</dbReference>
<gene>
    <name evidence="2" type="ORF">SKP52_07915</name>
</gene>
<dbReference type="KEGG" id="sphk:SKP52_07915"/>
<keyword evidence="1" id="KW-0472">Membrane</keyword>
<feature type="transmembrane region" description="Helical" evidence="1">
    <location>
        <begin position="62"/>
        <end position="84"/>
    </location>
</feature>